<keyword evidence="4 8" id="KW-0297">G-protein coupled receptor</keyword>
<accession>A0A2T7PUJ8</accession>
<dbReference type="PROSITE" id="PS50262">
    <property type="entry name" value="G_PROTEIN_RECEP_F1_2"/>
    <property type="match status" value="1"/>
</dbReference>
<comment type="caution">
    <text evidence="12">The sequence shown here is derived from an EMBL/GenBank/DDBJ whole genome shotgun (WGS) entry which is preliminary data.</text>
</comment>
<dbReference type="OMA" id="HPFLHAM"/>
<keyword evidence="5 10" id="KW-0472">Membrane</keyword>
<dbReference type="PROSITE" id="PS00237">
    <property type="entry name" value="G_PROTEIN_RECEP_F1_1"/>
    <property type="match status" value="1"/>
</dbReference>
<dbReference type="Proteomes" id="UP000245119">
    <property type="component" value="Linkage Group LG2"/>
</dbReference>
<evidence type="ECO:0000256" key="3">
    <source>
        <dbReference type="ARBA" id="ARBA00022989"/>
    </source>
</evidence>
<organism evidence="12 13">
    <name type="scientific">Pomacea canaliculata</name>
    <name type="common">Golden apple snail</name>
    <dbReference type="NCBI Taxonomy" id="400727"/>
    <lineage>
        <taxon>Eukaryota</taxon>
        <taxon>Metazoa</taxon>
        <taxon>Spiralia</taxon>
        <taxon>Lophotrochozoa</taxon>
        <taxon>Mollusca</taxon>
        <taxon>Gastropoda</taxon>
        <taxon>Caenogastropoda</taxon>
        <taxon>Architaenioglossa</taxon>
        <taxon>Ampullarioidea</taxon>
        <taxon>Ampullariidae</taxon>
        <taxon>Pomacea</taxon>
    </lineage>
</organism>
<dbReference type="Pfam" id="PF00001">
    <property type="entry name" value="7tm_1"/>
    <property type="match status" value="1"/>
</dbReference>
<dbReference type="EMBL" id="PZQS01000002">
    <property type="protein sequence ID" value="PVD37104.1"/>
    <property type="molecule type" value="Genomic_DNA"/>
</dbReference>
<dbReference type="SMART" id="SM01381">
    <property type="entry name" value="7TM_GPCR_Srsx"/>
    <property type="match status" value="1"/>
</dbReference>
<evidence type="ECO:0000256" key="8">
    <source>
        <dbReference type="RuleBase" id="RU000688"/>
    </source>
</evidence>
<dbReference type="InterPro" id="IPR000276">
    <property type="entry name" value="GPCR_Rhodpsn"/>
</dbReference>
<evidence type="ECO:0000256" key="6">
    <source>
        <dbReference type="ARBA" id="ARBA00023170"/>
    </source>
</evidence>
<reference evidence="12 13" key="1">
    <citation type="submission" date="2018-04" db="EMBL/GenBank/DDBJ databases">
        <title>The genome of golden apple snail Pomacea canaliculata provides insight into stress tolerance and invasive adaptation.</title>
        <authorList>
            <person name="Liu C."/>
            <person name="Liu B."/>
            <person name="Ren Y."/>
            <person name="Zhang Y."/>
            <person name="Wang H."/>
            <person name="Li S."/>
            <person name="Jiang F."/>
            <person name="Yin L."/>
            <person name="Zhang G."/>
            <person name="Qian W."/>
            <person name="Fan W."/>
        </authorList>
    </citation>
    <scope>NUCLEOTIDE SEQUENCE [LARGE SCALE GENOMIC DNA]</scope>
    <source>
        <strain evidence="12">SZHN2017</strain>
        <tissue evidence="12">Muscle</tissue>
    </source>
</reference>
<feature type="transmembrane region" description="Helical" evidence="10">
    <location>
        <begin position="160"/>
        <end position="183"/>
    </location>
</feature>
<evidence type="ECO:0000256" key="2">
    <source>
        <dbReference type="ARBA" id="ARBA00022692"/>
    </source>
</evidence>
<evidence type="ECO:0000256" key="7">
    <source>
        <dbReference type="ARBA" id="ARBA00023224"/>
    </source>
</evidence>
<dbReference type="GO" id="GO:0004930">
    <property type="term" value="F:G protein-coupled receptor activity"/>
    <property type="evidence" value="ECO:0007669"/>
    <property type="project" value="UniProtKB-KW"/>
</dbReference>
<evidence type="ECO:0000256" key="10">
    <source>
        <dbReference type="SAM" id="Phobius"/>
    </source>
</evidence>
<comment type="subcellular location">
    <subcellularLocation>
        <location evidence="1">Membrane</location>
        <topology evidence="1">Multi-pass membrane protein</topology>
    </subcellularLocation>
</comment>
<feature type="transmembrane region" description="Helical" evidence="10">
    <location>
        <begin position="333"/>
        <end position="357"/>
    </location>
</feature>
<dbReference type="AlphaFoldDB" id="A0A2T7PUJ8"/>
<feature type="transmembrane region" description="Helical" evidence="10">
    <location>
        <begin position="80"/>
        <end position="99"/>
    </location>
</feature>
<dbReference type="CDD" id="cd00637">
    <property type="entry name" value="7tm_classA_rhodopsin-like"/>
    <property type="match status" value="1"/>
</dbReference>
<dbReference type="InterPro" id="IPR017452">
    <property type="entry name" value="GPCR_Rhodpsn_7TM"/>
</dbReference>
<proteinExistence type="inferred from homology"/>
<feature type="transmembrane region" description="Helical" evidence="10">
    <location>
        <begin position="423"/>
        <end position="443"/>
    </location>
</feature>
<evidence type="ECO:0000256" key="5">
    <source>
        <dbReference type="ARBA" id="ARBA00023136"/>
    </source>
</evidence>
<dbReference type="PRINTS" id="PR00237">
    <property type="entry name" value="GPCRRHODOPSN"/>
</dbReference>
<keyword evidence="2 8" id="KW-0812">Transmembrane</keyword>
<evidence type="ECO:0000259" key="11">
    <source>
        <dbReference type="PROSITE" id="PS50262"/>
    </source>
</evidence>
<keyword evidence="13" id="KW-1185">Reference proteome</keyword>
<evidence type="ECO:0000256" key="1">
    <source>
        <dbReference type="ARBA" id="ARBA00004141"/>
    </source>
</evidence>
<dbReference type="SUPFAM" id="SSF81321">
    <property type="entry name" value="Family A G protein-coupled receptor-like"/>
    <property type="match status" value="2"/>
</dbReference>
<name>A0A2T7PUJ8_POMCA</name>
<feature type="region of interest" description="Disordered" evidence="9">
    <location>
        <begin position="11"/>
        <end position="35"/>
    </location>
</feature>
<feature type="domain" description="G-protein coupled receptors family 1 profile" evidence="11">
    <location>
        <begin position="61"/>
        <end position="470"/>
    </location>
</feature>
<keyword evidence="7 8" id="KW-0807">Transducer</keyword>
<sequence>MNVSTILISFSTTPAEGPPLPARDGSSDTPSEEEEDGALPSLELIILYIMLGLFLVLGVVGNALAFYIYYQKRDKTTSTLFILSLAATDFITCLISIPYTIITEVVQYHLVYDFICKAYLFSLTFNVPLSAFIMVAVGFDRYFCICHPFLHAMTVKRAKICLVCLTFIACVLGVITSLSYGVYQEEQVEVVIQELVTNSSMLNFSSAPTDSEASDDTGSTLSTSFLGTGSVWGGAGSSGSVTDGDGGSRSSDATLYSVLNGSSPFRQYTTVHVGGGETNLPLDVTTRLTAGGSDLQGVLVNKTVNISMAVYYGICGTSTLIVSHKFINIYQKIYAGTFLFSFIIIALLYALIYRSILLRRAWRAKRKRMSCYASVTGPDTALEETQLTNLNNGNTNADITSCRVASRTSSALRDRMLYANIKTAAMLFVVTVVFIISFLPSWLSGLQVIPFNIILFNFYFFNNVANPFIYAFMNRTFRDDLKQLLRRIRNRLSS</sequence>
<feature type="transmembrane region" description="Helical" evidence="10">
    <location>
        <begin position="119"/>
        <end position="139"/>
    </location>
</feature>
<dbReference type="GO" id="GO:0016020">
    <property type="term" value="C:membrane"/>
    <property type="evidence" value="ECO:0007669"/>
    <property type="project" value="UniProtKB-SubCell"/>
</dbReference>
<comment type="similarity">
    <text evidence="8">Belongs to the G-protein coupled receptor 1 family.</text>
</comment>
<evidence type="ECO:0000313" key="13">
    <source>
        <dbReference type="Proteomes" id="UP000245119"/>
    </source>
</evidence>
<dbReference type="Gene3D" id="1.20.1070.10">
    <property type="entry name" value="Rhodopsin 7-helix transmembrane proteins"/>
    <property type="match status" value="2"/>
</dbReference>
<dbReference type="PANTHER" id="PTHR24238">
    <property type="entry name" value="G-PROTEIN COUPLED RECEPTOR"/>
    <property type="match status" value="1"/>
</dbReference>
<evidence type="ECO:0000313" key="12">
    <source>
        <dbReference type="EMBL" id="PVD37104.1"/>
    </source>
</evidence>
<keyword evidence="3 10" id="KW-1133">Transmembrane helix</keyword>
<keyword evidence="6 8" id="KW-0675">Receptor</keyword>
<evidence type="ECO:0000256" key="9">
    <source>
        <dbReference type="SAM" id="MobiDB-lite"/>
    </source>
</evidence>
<protein>
    <recommendedName>
        <fullName evidence="11">G-protein coupled receptors family 1 profile domain-containing protein</fullName>
    </recommendedName>
</protein>
<dbReference type="PANTHER" id="PTHR24238:SF47">
    <property type="entry name" value="ECDYSTEROIDS_DOPAMINE RECEPTOR-RELATED"/>
    <property type="match status" value="1"/>
</dbReference>
<feature type="transmembrane region" description="Helical" evidence="10">
    <location>
        <begin position="45"/>
        <end position="68"/>
    </location>
</feature>
<evidence type="ECO:0000256" key="4">
    <source>
        <dbReference type="ARBA" id="ARBA00023040"/>
    </source>
</evidence>
<gene>
    <name evidence="12" type="ORF">C0Q70_04098</name>
</gene>
<feature type="transmembrane region" description="Helical" evidence="10">
    <location>
        <begin position="449"/>
        <end position="473"/>
    </location>
</feature>
<dbReference type="OrthoDB" id="6076970at2759"/>